<keyword evidence="3" id="KW-1185">Reference proteome</keyword>
<organism evidence="2 3">
    <name type="scientific">Talaromyces islandicus</name>
    <name type="common">Penicillium islandicum</name>
    <dbReference type="NCBI Taxonomy" id="28573"/>
    <lineage>
        <taxon>Eukaryota</taxon>
        <taxon>Fungi</taxon>
        <taxon>Dikarya</taxon>
        <taxon>Ascomycota</taxon>
        <taxon>Pezizomycotina</taxon>
        <taxon>Eurotiomycetes</taxon>
        <taxon>Eurotiomycetidae</taxon>
        <taxon>Eurotiales</taxon>
        <taxon>Trichocomaceae</taxon>
        <taxon>Talaromyces</taxon>
        <taxon>Talaromyces sect. Islandici</taxon>
    </lineage>
</organism>
<reference evidence="2 3" key="1">
    <citation type="submission" date="2015-04" db="EMBL/GenBank/DDBJ databases">
        <authorList>
            <person name="Syromyatnikov M.Y."/>
            <person name="Popov V.N."/>
        </authorList>
    </citation>
    <scope>NUCLEOTIDE SEQUENCE [LARGE SCALE GENOMIC DNA]</scope>
    <source>
        <strain evidence="2">WF-38-12</strain>
    </source>
</reference>
<gene>
    <name evidence="2" type="ORF">PISL3812_05530</name>
</gene>
<feature type="transmembrane region" description="Helical" evidence="1">
    <location>
        <begin position="74"/>
        <end position="92"/>
    </location>
</feature>
<evidence type="ECO:0000313" key="3">
    <source>
        <dbReference type="Proteomes" id="UP000054383"/>
    </source>
</evidence>
<keyword evidence="1" id="KW-1133">Transmembrane helix</keyword>
<dbReference type="AlphaFoldDB" id="A0A0U1LYT6"/>
<dbReference type="Proteomes" id="UP000054383">
    <property type="component" value="Unassembled WGS sequence"/>
</dbReference>
<protein>
    <submittedName>
        <fullName evidence="2">Uncharacterized protein</fullName>
    </submittedName>
</protein>
<feature type="transmembrane region" description="Helical" evidence="1">
    <location>
        <begin position="113"/>
        <end position="134"/>
    </location>
</feature>
<accession>A0A0U1LYT6</accession>
<name>A0A0U1LYT6_TALIS</name>
<dbReference type="EMBL" id="CVMT01000004">
    <property type="protein sequence ID" value="CRG88499.1"/>
    <property type="molecule type" value="Genomic_DNA"/>
</dbReference>
<sequence length="147" mass="16281">MPGFAAKMLGLAKGFFGSLATVNGHLNDLLVLLGLVKGITEVVKGIYGLVTGPGDEDEDDAVQWDQEVPQSCRYGFFISFFIIFLPFQKFQALCSRKCDRLRLPGMNWGSGRWGIGGVLMFFIAFVTKLNQFSIHQPLFYFSVSQAA</sequence>
<proteinExistence type="predicted"/>
<keyword evidence="1" id="KW-0812">Transmembrane</keyword>
<keyword evidence="1" id="KW-0472">Membrane</keyword>
<evidence type="ECO:0000313" key="2">
    <source>
        <dbReference type="EMBL" id="CRG88499.1"/>
    </source>
</evidence>
<evidence type="ECO:0000256" key="1">
    <source>
        <dbReference type="SAM" id="Phobius"/>
    </source>
</evidence>